<feature type="region of interest" description="Disordered" evidence="1">
    <location>
        <begin position="277"/>
        <end position="296"/>
    </location>
</feature>
<keyword evidence="3" id="KW-1185">Reference proteome</keyword>
<dbReference type="EMBL" id="JAQZSM010000016">
    <property type="protein sequence ID" value="MDD7972505.1"/>
    <property type="molecule type" value="Genomic_DNA"/>
</dbReference>
<protein>
    <submittedName>
        <fullName evidence="2">Uncharacterized protein</fullName>
    </submittedName>
</protein>
<evidence type="ECO:0000313" key="3">
    <source>
        <dbReference type="Proteomes" id="UP001431784"/>
    </source>
</evidence>
<sequence>MSKIFTYQENGLSYTVTIYEENGIIKADITVTEGSMDVNAVYFGDDDFSGDSAGLSGPLNMNGSGSSFEGETVQWDDAIALSRPGLGSEGTDKDTFLQAGDTMTIDLDGVDSIDDIDFFGIRATSVNGGDSIKAVSGNPETVDDDNGDDDDAATYEKVFFVLNSDASSGNIYEWDNFDPEMLEAAGLEPDAEGTFANYVAVFEDNGYFSVDELQEVRFFETSDEGYLREIEEMRIVAPEGGFADADALIAAYDEMIAEMSDDISMDGLMVAMSADEEADIPASEDDDEEDAAVSVM</sequence>
<gene>
    <name evidence="2" type="ORF">PUT78_15505</name>
</gene>
<accession>A0ABT5TBK8</accession>
<evidence type="ECO:0000256" key="1">
    <source>
        <dbReference type="SAM" id="MobiDB-lite"/>
    </source>
</evidence>
<reference evidence="2" key="1">
    <citation type="submission" date="2023-02" db="EMBL/GenBank/DDBJ databases">
        <title>Description of Roseinatronobacter alkalisoli sp. nov., an alkaliphilic bacerium isolated from soda soil.</title>
        <authorList>
            <person name="Wei W."/>
        </authorList>
    </citation>
    <scope>NUCLEOTIDE SEQUENCE</scope>
    <source>
        <strain evidence="2">HJB301</strain>
    </source>
</reference>
<proteinExistence type="predicted"/>
<name>A0ABT5TBK8_9RHOB</name>
<comment type="caution">
    <text evidence="2">The sequence shown here is derived from an EMBL/GenBank/DDBJ whole genome shotgun (WGS) entry which is preliminary data.</text>
</comment>
<organism evidence="2 3">
    <name type="scientific">Roseinatronobacter alkalisoli</name>
    <dbReference type="NCBI Taxonomy" id="3028235"/>
    <lineage>
        <taxon>Bacteria</taxon>
        <taxon>Pseudomonadati</taxon>
        <taxon>Pseudomonadota</taxon>
        <taxon>Alphaproteobacteria</taxon>
        <taxon>Rhodobacterales</taxon>
        <taxon>Paracoccaceae</taxon>
        <taxon>Roseinatronobacter</taxon>
    </lineage>
</organism>
<evidence type="ECO:0000313" key="2">
    <source>
        <dbReference type="EMBL" id="MDD7972505.1"/>
    </source>
</evidence>
<dbReference type="RefSeq" id="WP_274353181.1">
    <property type="nucleotide sequence ID" value="NZ_JAQZSM010000016.1"/>
</dbReference>
<dbReference type="Proteomes" id="UP001431784">
    <property type="component" value="Unassembled WGS sequence"/>
</dbReference>